<dbReference type="Pfam" id="PF02902">
    <property type="entry name" value="Peptidase_C48"/>
    <property type="match status" value="1"/>
</dbReference>
<evidence type="ECO:0000256" key="1">
    <source>
        <dbReference type="ARBA" id="ARBA00005234"/>
    </source>
</evidence>
<dbReference type="GO" id="GO:0008234">
    <property type="term" value="F:cysteine-type peptidase activity"/>
    <property type="evidence" value="ECO:0007669"/>
    <property type="project" value="InterPro"/>
</dbReference>
<dbReference type="Gene3D" id="3.40.395.10">
    <property type="entry name" value="Adenoviral Proteinase, Chain A"/>
    <property type="match status" value="1"/>
</dbReference>
<comment type="similarity">
    <text evidence="1">Belongs to the peptidase C48 family.</text>
</comment>
<keyword evidence="3" id="KW-0378">Hydrolase</keyword>
<dbReference type="AlphaFoldDB" id="A0A3L6EPR4"/>
<evidence type="ECO:0000259" key="4">
    <source>
        <dbReference type="PROSITE" id="PS50600"/>
    </source>
</evidence>
<dbReference type="Proteomes" id="UP000251960">
    <property type="component" value="Chromosome 5"/>
</dbReference>
<evidence type="ECO:0000313" key="5">
    <source>
        <dbReference type="EMBL" id="PWZ22679.1"/>
    </source>
</evidence>
<comment type="caution">
    <text evidence="5">The sequence shown here is derived from an EMBL/GenBank/DDBJ whole genome shotgun (WGS) entry which is preliminary data.</text>
</comment>
<dbReference type="InterPro" id="IPR003653">
    <property type="entry name" value="Peptidase_C48_C"/>
</dbReference>
<dbReference type="InterPro" id="IPR012340">
    <property type="entry name" value="NA-bd_OB-fold"/>
</dbReference>
<dbReference type="ExpressionAtlas" id="A0A3L6EPR4">
    <property type="expression patterns" value="baseline"/>
</dbReference>
<reference evidence="5 6" key="1">
    <citation type="journal article" date="2018" name="Nat. Genet.">
        <title>Extensive intraspecific gene order and gene structural variations between Mo17 and other maize genomes.</title>
        <authorList>
            <person name="Sun S."/>
            <person name="Zhou Y."/>
            <person name="Chen J."/>
            <person name="Shi J."/>
            <person name="Zhao H."/>
            <person name="Zhao H."/>
            <person name="Song W."/>
            <person name="Zhang M."/>
            <person name="Cui Y."/>
            <person name="Dong X."/>
            <person name="Liu H."/>
            <person name="Ma X."/>
            <person name="Jiao Y."/>
            <person name="Wang B."/>
            <person name="Wei X."/>
            <person name="Stein J.C."/>
            <person name="Glaubitz J.C."/>
            <person name="Lu F."/>
            <person name="Yu G."/>
            <person name="Liang C."/>
            <person name="Fengler K."/>
            <person name="Li B."/>
            <person name="Rafalski A."/>
            <person name="Schnable P.S."/>
            <person name="Ware D.H."/>
            <person name="Buckler E.S."/>
            <person name="Lai J."/>
        </authorList>
    </citation>
    <scope>NUCLEOTIDE SEQUENCE [LARGE SCALE GENOMIC DNA]</scope>
    <source>
        <strain evidence="6">cv. Missouri 17</strain>
        <tissue evidence="5">Seedling</tissue>
    </source>
</reference>
<dbReference type="InterPro" id="IPR038765">
    <property type="entry name" value="Papain-like_cys_pep_sf"/>
</dbReference>
<name>A0A3L6EPR4_MAIZE</name>
<dbReference type="PROSITE" id="PS50600">
    <property type="entry name" value="ULP_PROTEASE"/>
    <property type="match status" value="1"/>
</dbReference>
<dbReference type="GO" id="GO:0006508">
    <property type="term" value="P:proteolysis"/>
    <property type="evidence" value="ECO:0007669"/>
    <property type="project" value="UniProtKB-KW"/>
</dbReference>
<sequence length="864" mass="100246">MEPVVLNRERAAADRPKRMPMLFDDYRDEDFYGLPRKYSIVARVEVKFPIEPRYRDSQHFILSDINGSKIEAMTSSYETVKHFDSLLNEKHVYKMHNVEFSINLGDRFRHISGPMELYLTRQTVVEPYTVPFQMSPFPKHLFLNLAAIAELPNRTLVALARQPNLLAEAAHDADDEAGDAVLSAALERVVSNEALQAPVPGQRAGAVFDLRKMRVRHREPLTTNLYARYKEGEKLSADSFSLMDSLEEENKVPVDESQLDKDATFDNGSPLNTNIVVQEDYICTDADLALIDWIKEIPCEPRVEVVLIDDACVERKWIECLFQPGTYLGDEVIDCYINLIKTTQQLKCRSGGRVHIENAFQFNFLKRDGDVKTKTDELYPITDMAQICSAERRVLLYLDHDMVFIPINIRGTHWYLAVINARNMEIQVLDSLGTTFDRNDLTDSIKGLQRQIDMVSQRKDLKDHRWPNLHVASWPLREIDMGYAKQTDGSSCGLFLLNYIEYWTGDELSDSFTQDDMSHFRKKMAAILLSSYMNKRRGYPIYKYDKEVHTGSPSDVEILDSPTNHKKRKLLHVLDNSEVLMEDEDGPITQADLQRWFVDEWDKRTPTKVSADGCTDDFLMSGLSTKDMSVTKADLIDVLCDYIMAIQDDRTLEMIWVRSFNPFKIEISVKDLQNILSINLDMTLKCFDMAVRLLANKESRRPKGEIIKNRKHYMDMRFWRMTGFGKLPKYHQDPTAEELTKTLDCWPSMNYYITACKYVLMPWKFNGCYALFVIDHGKKHVTFIDFALIQDWCKHMPCKRLNTSYLILQAMIMWENDGPMKFVRDAKVLRRNFIIELLSYEENSCRYAIPANIQQRVNNIIKKD</sequence>
<dbReference type="PANTHER" id="PTHR48299:SF2">
    <property type="entry name" value="ATP-DEPENDENT DNA HELICASE"/>
    <property type="match status" value="1"/>
</dbReference>
<proteinExistence type="inferred from homology"/>
<keyword evidence="2 5" id="KW-0645">Protease</keyword>
<evidence type="ECO:0000256" key="3">
    <source>
        <dbReference type="ARBA" id="ARBA00022801"/>
    </source>
</evidence>
<dbReference type="PANTHER" id="PTHR48299">
    <property type="entry name" value="ACT DOMAIN-CONTAINING PROTEIN ACR9"/>
    <property type="match status" value="1"/>
</dbReference>
<organism evidence="5 6">
    <name type="scientific">Zea mays</name>
    <name type="common">Maize</name>
    <dbReference type="NCBI Taxonomy" id="4577"/>
    <lineage>
        <taxon>Eukaryota</taxon>
        <taxon>Viridiplantae</taxon>
        <taxon>Streptophyta</taxon>
        <taxon>Embryophyta</taxon>
        <taxon>Tracheophyta</taxon>
        <taxon>Spermatophyta</taxon>
        <taxon>Magnoliopsida</taxon>
        <taxon>Liliopsida</taxon>
        <taxon>Poales</taxon>
        <taxon>Poaceae</taxon>
        <taxon>PACMAD clade</taxon>
        <taxon>Panicoideae</taxon>
        <taxon>Andropogonodae</taxon>
        <taxon>Andropogoneae</taxon>
        <taxon>Tripsacinae</taxon>
        <taxon>Zea</taxon>
    </lineage>
</organism>
<evidence type="ECO:0000313" key="6">
    <source>
        <dbReference type="Proteomes" id="UP000251960"/>
    </source>
</evidence>
<protein>
    <submittedName>
        <fullName evidence="5">Putative ubiquitin-like-specific protease 1B</fullName>
    </submittedName>
</protein>
<dbReference type="EMBL" id="NCVQ01000006">
    <property type="protein sequence ID" value="PWZ22679.1"/>
    <property type="molecule type" value="Genomic_DNA"/>
</dbReference>
<evidence type="ECO:0000256" key="2">
    <source>
        <dbReference type="ARBA" id="ARBA00022670"/>
    </source>
</evidence>
<dbReference type="SUPFAM" id="SSF54001">
    <property type="entry name" value="Cysteine proteinases"/>
    <property type="match status" value="1"/>
</dbReference>
<dbReference type="Gene3D" id="2.40.50.140">
    <property type="entry name" value="Nucleic acid-binding proteins"/>
    <property type="match status" value="1"/>
</dbReference>
<accession>A0A3L6EPR4</accession>
<gene>
    <name evidence="5" type="primary">ULP1B_29</name>
    <name evidence="5" type="ORF">Zm00014a_009003</name>
</gene>
<feature type="domain" description="Ubiquitin-like protease family profile" evidence="4">
    <location>
        <begin position="311"/>
        <end position="503"/>
    </location>
</feature>